<evidence type="ECO:0000313" key="10">
    <source>
        <dbReference type="Proteomes" id="UP000184016"/>
    </source>
</evidence>
<feature type="domain" description="EamA" evidence="8">
    <location>
        <begin position="148"/>
        <end position="288"/>
    </location>
</feature>
<proteinExistence type="inferred from homology"/>
<feature type="transmembrane region" description="Helical" evidence="6">
    <location>
        <begin position="144"/>
        <end position="165"/>
    </location>
</feature>
<feature type="domain" description="EamA" evidence="8">
    <location>
        <begin position="4"/>
        <end position="137"/>
    </location>
</feature>
<dbReference type="InterPro" id="IPR000620">
    <property type="entry name" value="EamA_dom"/>
</dbReference>
<keyword evidence="10" id="KW-1185">Reference proteome</keyword>
<keyword evidence="5 6" id="KW-0472">Membrane</keyword>
<feature type="transmembrane region" description="Helical" evidence="6">
    <location>
        <begin position="219"/>
        <end position="238"/>
    </location>
</feature>
<feature type="transmembrane region" description="Helical" evidence="6">
    <location>
        <begin position="271"/>
        <end position="290"/>
    </location>
</feature>
<dbReference type="STRING" id="1830138.SAMN05443507_12123"/>
<keyword evidence="7" id="KW-0732">Signal</keyword>
<dbReference type="GO" id="GO:0016020">
    <property type="term" value="C:membrane"/>
    <property type="evidence" value="ECO:0007669"/>
    <property type="project" value="UniProtKB-SubCell"/>
</dbReference>
<name>A0A1M6UWE9_9BACL</name>
<keyword evidence="4 6" id="KW-1133">Transmembrane helix</keyword>
<dbReference type="Pfam" id="PF00892">
    <property type="entry name" value="EamA"/>
    <property type="match status" value="2"/>
</dbReference>
<evidence type="ECO:0000313" key="9">
    <source>
        <dbReference type="EMBL" id="SHK73483.1"/>
    </source>
</evidence>
<dbReference type="PANTHER" id="PTHR32322:SF2">
    <property type="entry name" value="EAMA DOMAIN-CONTAINING PROTEIN"/>
    <property type="match status" value="1"/>
</dbReference>
<organism evidence="9 10">
    <name type="scientific">Alicyclobacillus tolerans</name>
    <dbReference type="NCBI Taxonomy" id="90970"/>
    <lineage>
        <taxon>Bacteria</taxon>
        <taxon>Bacillati</taxon>
        <taxon>Bacillota</taxon>
        <taxon>Bacilli</taxon>
        <taxon>Bacillales</taxon>
        <taxon>Alicyclobacillaceae</taxon>
        <taxon>Alicyclobacillus</taxon>
    </lineage>
</organism>
<protein>
    <submittedName>
        <fullName evidence="9">EamA-like transporter family protein</fullName>
    </submittedName>
</protein>
<comment type="subcellular location">
    <subcellularLocation>
        <location evidence="1">Endomembrane system</location>
        <topology evidence="1">Multi-pass membrane protein</topology>
    </subcellularLocation>
</comment>
<dbReference type="AlphaFoldDB" id="A0A1M6UWE9"/>
<evidence type="ECO:0000256" key="7">
    <source>
        <dbReference type="SAM" id="SignalP"/>
    </source>
</evidence>
<dbReference type="OrthoDB" id="2376323at2"/>
<feature type="transmembrane region" description="Helical" evidence="6">
    <location>
        <begin position="177"/>
        <end position="199"/>
    </location>
</feature>
<evidence type="ECO:0000256" key="4">
    <source>
        <dbReference type="ARBA" id="ARBA00022989"/>
    </source>
</evidence>
<reference evidence="10" key="1">
    <citation type="submission" date="2016-11" db="EMBL/GenBank/DDBJ databases">
        <authorList>
            <person name="Varghese N."/>
            <person name="Submissions S."/>
        </authorList>
    </citation>
    <scope>NUCLEOTIDE SEQUENCE [LARGE SCALE GENOMIC DNA]</scope>
    <source>
        <strain evidence="10">USBA-503</strain>
    </source>
</reference>
<feature type="transmembrane region" description="Helical" evidence="6">
    <location>
        <begin position="120"/>
        <end position="138"/>
    </location>
</feature>
<evidence type="ECO:0000256" key="2">
    <source>
        <dbReference type="ARBA" id="ARBA00007362"/>
    </source>
</evidence>
<accession>A0A1M6UWE9</accession>
<feature type="transmembrane region" description="Helical" evidence="6">
    <location>
        <begin position="36"/>
        <end position="54"/>
    </location>
</feature>
<evidence type="ECO:0000256" key="1">
    <source>
        <dbReference type="ARBA" id="ARBA00004127"/>
    </source>
</evidence>
<dbReference type="InterPro" id="IPR037185">
    <property type="entry name" value="EmrE-like"/>
</dbReference>
<evidence type="ECO:0000256" key="5">
    <source>
        <dbReference type="ARBA" id="ARBA00023136"/>
    </source>
</evidence>
<dbReference type="RefSeq" id="WP_072874766.1">
    <property type="nucleotide sequence ID" value="NZ_FRAF01000021.1"/>
</dbReference>
<dbReference type="Proteomes" id="UP000184016">
    <property type="component" value="Unassembled WGS sequence"/>
</dbReference>
<dbReference type="SUPFAM" id="SSF103481">
    <property type="entry name" value="Multidrug resistance efflux transporter EmrE"/>
    <property type="match status" value="2"/>
</dbReference>
<evidence type="ECO:0000256" key="3">
    <source>
        <dbReference type="ARBA" id="ARBA00022692"/>
    </source>
</evidence>
<feature type="transmembrane region" description="Helical" evidence="6">
    <location>
        <begin position="66"/>
        <end position="87"/>
    </location>
</feature>
<feature type="chain" id="PRO_5012839097" evidence="7">
    <location>
        <begin position="21"/>
        <end position="309"/>
    </location>
</feature>
<dbReference type="EMBL" id="FRAF01000021">
    <property type="protein sequence ID" value="SHK73483.1"/>
    <property type="molecule type" value="Genomic_DNA"/>
</dbReference>
<feature type="signal peptide" evidence="7">
    <location>
        <begin position="1"/>
        <end position="20"/>
    </location>
</feature>
<feature type="transmembrane region" description="Helical" evidence="6">
    <location>
        <begin position="245"/>
        <end position="265"/>
    </location>
</feature>
<dbReference type="InterPro" id="IPR050638">
    <property type="entry name" value="AA-Vitamin_Transporters"/>
</dbReference>
<dbReference type="PANTHER" id="PTHR32322">
    <property type="entry name" value="INNER MEMBRANE TRANSPORTER"/>
    <property type="match status" value="1"/>
</dbReference>
<keyword evidence="3 6" id="KW-0812">Transmembrane</keyword>
<evidence type="ECO:0000259" key="8">
    <source>
        <dbReference type="Pfam" id="PF00892"/>
    </source>
</evidence>
<sequence>MRVWPLLALLMVAMMWGSHAVVGKAVEAEISPDALTLYRFVFSALLYLPWWPKLAAVWQWSVKDKLLLLGAAISSSVLYPLFYYASLRHISPVASLLFVNAAPLVAALLARWMFAERIGWMGYVGMVVSFGGVLLLVINEWQGGLSTIGIIEVVLAMLAFSIYTVLSKPLFVKANLFDVLVGTTVLGAAFLCVILPFFHPLQFYWYTLVHLGFTGWWELGYIVLIVSMTAYALYGFGLRRVPGGIAAAITFYPQAVFGALLQWLWFGLQPAIGLVFSAVLILGGTALMRYSELRSKKMEKAVVNKAQAM</sequence>
<gene>
    <name evidence="9" type="ORF">SAMN05443507_12123</name>
</gene>
<comment type="similarity">
    <text evidence="2">Belongs to the EamA transporter family.</text>
</comment>
<feature type="transmembrane region" description="Helical" evidence="6">
    <location>
        <begin position="93"/>
        <end position="113"/>
    </location>
</feature>
<evidence type="ECO:0000256" key="6">
    <source>
        <dbReference type="SAM" id="Phobius"/>
    </source>
</evidence>